<evidence type="ECO:0000313" key="2">
    <source>
        <dbReference type="Proteomes" id="UP001320706"/>
    </source>
</evidence>
<sequence length="989" mass="109282">MPALFGRRRAGKTSEKEDDHSRRHSVNHDLAEKGAQPVDADEENPQRAPWKALFFFTTKAHLAPLSIAIICAIASGVASPAQSLLMGKAFNAFESLMAGTIDKSELFERQTKYALYFVGIGCGSWLLHFLFFTFWLAFGELQAKSARDRLFMGLLERDVEWYDMRKNGIGALIPRLQTQTRELQLATSQPLGTLITSAATACFNLGLALYYSWKLTLVVISTIPLIAGLVVYFGGLVQRNFGKQQAKLSEALKYVTSALNAIETVKCFNGQEIEKEKYSKIIGEAAQWYYRTAHVSACQMGITVLLGQLMFVQGFYYGGTLVTTGQKTTGDVVTTFFSAMQAFQSVQSILPQLIVLEKGRTAGATLRAMMAQVYQGPAVTRTKGLKQPAHCKGSITVKNLSFAYPARPDQMALKNVSLFIPAGDLTFIIGKSGSGKSTLGQLLMRFYPPALGDIQLDAQSLSDLDPTWLRSKITLVEQHSTLFNETVFENIALGKDDYHRVTKVEVEQAAEFALLQLMITDMPDGLDTLVGSKGGSMSGGQRQRMALARAWLRNTSILLLDESTSALDPISRTLMMDAIRQWRKGRTTIIITHDIEQIQADDYAYVFQNGKLVQEGYRKHMERLKDTPFQSFLAPDEQAQISPFDARKHTSLDLSTMEQSFTEYEPRKHPPIAHDPLEAHLAAAESPRISFLPGTLLDKNTSPALGSAYAFGGFAGVTKSPFLRFSGVPSLSPTSPRSSGSDNQFRWSMASRSEAASKQAKRSSRWSTNGRAELMEKLMDRTGNFAAQARSGMTWSRRPRPSSDSSVPRVKTLGSRIKKRKKRTPAKIKSTPGPAAPESLKAILNTVWPSLNWGDRVALVVGFLGAGVHAAVTPVFSYITSKLVQTYSMKTGAMHEALKYSLVIIGLSVVDSIACYSMRMFLEYAAQRWTDSIRREAMERVLDQPKNFFMNEDNSASRITEALDRHAEEMRNILGRFAGGPSIQASSSA</sequence>
<name>A0ACC3S4P8_9PEZI</name>
<gene>
    <name evidence="1" type="primary">HST6</name>
    <name evidence="1" type="ORF">M8818_007185</name>
</gene>
<reference evidence="1" key="1">
    <citation type="submission" date="2024-02" db="EMBL/GenBank/DDBJ databases">
        <title>Metagenome Assembled Genome of Zalaria obscura JY119.</title>
        <authorList>
            <person name="Vighnesh L."/>
            <person name="Jagadeeshwari U."/>
            <person name="Venkata Ramana C."/>
            <person name="Sasikala C."/>
        </authorList>
    </citation>
    <scope>NUCLEOTIDE SEQUENCE</scope>
    <source>
        <strain evidence="1">JY119</strain>
    </source>
</reference>
<dbReference type="EMBL" id="JAMKPW020000042">
    <property type="protein sequence ID" value="KAK8196033.1"/>
    <property type="molecule type" value="Genomic_DNA"/>
</dbReference>
<keyword evidence="2" id="KW-1185">Reference proteome</keyword>
<organism evidence="1 2">
    <name type="scientific">Zalaria obscura</name>
    <dbReference type="NCBI Taxonomy" id="2024903"/>
    <lineage>
        <taxon>Eukaryota</taxon>
        <taxon>Fungi</taxon>
        <taxon>Dikarya</taxon>
        <taxon>Ascomycota</taxon>
        <taxon>Pezizomycotina</taxon>
        <taxon>Dothideomycetes</taxon>
        <taxon>Dothideomycetidae</taxon>
        <taxon>Dothideales</taxon>
        <taxon>Zalariaceae</taxon>
        <taxon>Zalaria</taxon>
    </lineage>
</organism>
<proteinExistence type="predicted"/>
<accession>A0ACC3S4P8</accession>
<evidence type="ECO:0000313" key="1">
    <source>
        <dbReference type="EMBL" id="KAK8196033.1"/>
    </source>
</evidence>
<protein>
    <submittedName>
        <fullName evidence="1">ATP-dependent permease</fullName>
    </submittedName>
</protein>
<comment type="caution">
    <text evidence="1">The sequence shown here is derived from an EMBL/GenBank/DDBJ whole genome shotgun (WGS) entry which is preliminary data.</text>
</comment>
<dbReference type="Proteomes" id="UP001320706">
    <property type="component" value="Unassembled WGS sequence"/>
</dbReference>